<gene>
    <name evidence="2" type="ORF">S01H4_42770</name>
</gene>
<feature type="transmembrane region" description="Helical" evidence="1">
    <location>
        <begin position="20"/>
        <end position="38"/>
    </location>
</feature>
<accession>X1DAV1</accession>
<reference evidence="2" key="1">
    <citation type="journal article" date="2014" name="Front. Microbiol.">
        <title>High frequency of phylogenetically diverse reductive dehalogenase-homologous genes in deep subseafloor sedimentary metagenomes.</title>
        <authorList>
            <person name="Kawai M."/>
            <person name="Futagami T."/>
            <person name="Toyoda A."/>
            <person name="Takaki Y."/>
            <person name="Nishi S."/>
            <person name="Hori S."/>
            <person name="Arai W."/>
            <person name="Tsubouchi T."/>
            <person name="Morono Y."/>
            <person name="Uchiyama I."/>
            <person name="Ito T."/>
            <person name="Fujiyama A."/>
            <person name="Inagaki F."/>
            <person name="Takami H."/>
        </authorList>
    </citation>
    <scope>NUCLEOTIDE SEQUENCE</scope>
    <source>
        <strain evidence="2">Expedition CK06-06</strain>
    </source>
</reference>
<name>X1DAV1_9ZZZZ</name>
<keyword evidence="1" id="KW-0472">Membrane</keyword>
<evidence type="ECO:0000313" key="2">
    <source>
        <dbReference type="EMBL" id="GAG93531.1"/>
    </source>
</evidence>
<protein>
    <submittedName>
        <fullName evidence="2">Uncharacterized protein</fullName>
    </submittedName>
</protein>
<dbReference type="EMBL" id="BART01023522">
    <property type="protein sequence ID" value="GAG93531.1"/>
    <property type="molecule type" value="Genomic_DNA"/>
</dbReference>
<dbReference type="AlphaFoldDB" id="X1DAV1"/>
<organism evidence="2">
    <name type="scientific">marine sediment metagenome</name>
    <dbReference type="NCBI Taxonomy" id="412755"/>
    <lineage>
        <taxon>unclassified sequences</taxon>
        <taxon>metagenomes</taxon>
        <taxon>ecological metagenomes</taxon>
    </lineage>
</organism>
<proteinExistence type="predicted"/>
<keyword evidence="1" id="KW-0812">Transmembrane</keyword>
<sequence>ATTLLHMLFAKTGHFFRYEAYLVALGIFVIAIAARDYWPQKLSISFNQSLMIKCIAVVLLIYLIILPLRHRGLGSLMATPQATSNIYQQQYQMGLFLKEFYQGEAVAANDIGAINYLADINCLDLVGLGSLEVARAKRSGCYNTDKIYHLAKEKKIKIAIVYDPFSREEWIKVGQWTIPNNVVCAGDTVSFYAVEPEEESKLIENLRSFSSRLPADVKESGKYTSE</sequence>
<evidence type="ECO:0000256" key="1">
    <source>
        <dbReference type="SAM" id="Phobius"/>
    </source>
</evidence>
<feature type="transmembrane region" description="Helical" evidence="1">
    <location>
        <begin position="50"/>
        <end position="68"/>
    </location>
</feature>
<comment type="caution">
    <text evidence="2">The sequence shown here is derived from an EMBL/GenBank/DDBJ whole genome shotgun (WGS) entry which is preliminary data.</text>
</comment>
<keyword evidence="1" id="KW-1133">Transmembrane helix</keyword>
<feature type="non-terminal residue" evidence="2">
    <location>
        <position position="1"/>
    </location>
</feature>